<dbReference type="OrthoDB" id="9813854at2"/>
<keyword evidence="3" id="KW-1185">Reference proteome</keyword>
<feature type="transmembrane region" description="Helical" evidence="1">
    <location>
        <begin position="264"/>
        <end position="285"/>
    </location>
</feature>
<dbReference type="GO" id="GO:0005886">
    <property type="term" value="C:plasma membrane"/>
    <property type="evidence" value="ECO:0007669"/>
    <property type="project" value="TreeGrafter"/>
</dbReference>
<proteinExistence type="predicted"/>
<comment type="caution">
    <text evidence="2">The sequence shown here is derived from an EMBL/GenBank/DDBJ whole genome shotgun (WGS) entry which is preliminary data.</text>
</comment>
<feature type="transmembrane region" description="Helical" evidence="1">
    <location>
        <begin position="219"/>
        <end position="243"/>
    </location>
</feature>
<evidence type="ECO:0000313" key="3">
    <source>
        <dbReference type="Proteomes" id="UP000264002"/>
    </source>
</evidence>
<dbReference type="PANTHER" id="PTHR30199">
    <property type="entry name" value="MFS FAMILY TRANSPORTER, PREDICTED SUBSTRATE BENZOATE"/>
    <property type="match status" value="1"/>
</dbReference>
<feature type="transmembrane region" description="Helical" evidence="1">
    <location>
        <begin position="305"/>
        <end position="327"/>
    </location>
</feature>
<feature type="transmembrane region" description="Helical" evidence="1">
    <location>
        <begin position="378"/>
        <end position="398"/>
    </location>
</feature>
<reference evidence="2 3" key="2">
    <citation type="submission" date="2018-09" db="EMBL/GenBank/DDBJ databases">
        <title>Genome of Sphaerochaeta halotolerans strain 4-11.</title>
        <authorList>
            <person name="Nazina T.N."/>
            <person name="Sokolova D.S."/>
        </authorList>
    </citation>
    <scope>NUCLEOTIDE SEQUENCE [LARGE SCALE GENOMIC DNA]</scope>
    <source>
        <strain evidence="2 3">4-11</strain>
    </source>
</reference>
<dbReference type="AlphaFoldDB" id="A0A372MJR0"/>
<dbReference type="EMBL" id="QUWK01000003">
    <property type="protein sequence ID" value="RFU95673.1"/>
    <property type="molecule type" value="Genomic_DNA"/>
</dbReference>
<keyword evidence="1" id="KW-0472">Membrane</keyword>
<feature type="transmembrane region" description="Helical" evidence="1">
    <location>
        <begin position="110"/>
        <end position="131"/>
    </location>
</feature>
<feature type="transmembrane region" description="Helical" evidence="1">
    <location>
        <begin position="138"/>
        <end position="158"/>
    </location>
</feature>
<feature type="transmembrane region" description="Helical" evidence="1">
    <location>
        <begin position="85"/>
        <end position="104"/>
    </location>
</feature>
<evidence type="ECO:0000313" key="2">
    <source>
        <dbReference type="EMBL" id="RFU95673.1"/>
    </source>
</evidence>
<evidence type="ECO:0000256" key="1">
    <source>
        <dbReference type="SAM" id="Phobius"/>
    </source>
</evidence>
<sequence length="411" mass="43523">MLNMEKGASIGKSAKDFRKSLTPAGIGVSIAVTLFGMGPVFLLLKLMNDANLANNVAISWLTIIFAVGGVLTIIFSLYYRQPIQFAFSIPAMAIIAGALQRYAFSDILGAIVLSGLLVLLLGVTGLFKAFLRYIPIPVIQGMIAGALVTFGIAIIKAIEVEPVVAGGTFLVFIIFSLFPAVSRRFPPILSAMILGFVITLLVGKVNISDINFQFSSLTFIAPTFNIAAIIELTIPLALLSVGFGNIQAIGILKTLGYNPPINAFVVLSGIGTIVNAFFGGHNTVVGGPTIAMMASPDVGQEEERYSAAVLAGILMLVVAAIAPLAISFTRAVPTPFIDVLAGIAMLTVIANNFSKAFSSNLKMGALFSLLITMSQIKIFNIGSTLWAILGGTLICILLERKEYLKTIREAN</sequence>
<feature type="transmembrane region" description="Helical" evidence="1">
    <location>
        <begin position="164"/>
        <end position="181"/>
    </location>
</feature>
<dbReference type="RefSeq" id="WP_117329620.1">
    <property type="nucleotide sequence ID" value="NZ_QUWK01000003.1"/>
</dbReference>
<dbReference type="Proteomes" id="UP000264002">
    <property type="component" value="Unassembled WGS sequence"/>
</dbReference>
<dbReference type="PANTHER" id="PTHR30199:SF0">
    <property type="entry name" value="INNER MEMBRANE PROTEIN YDCO"/>
    <property type="match status" value="1"/>
</dbReference>
<accession>A0A372MJR0</accession>
<name>A0A372MJR0_9SPIR</name>
<keyword evidence="1" id="KW-1133">Transmembrane helix</keyword>
<organism evidence="2 3">
    <name type="scientific">Sphaerochaeta halotolerans</name>
    <dbReference type="NCBI Taxonomy" id="2293840"/>
    <lineage>
        <taxon>Bacteria</taxon>
        <taxon>Pseudomonadati</taxon>
        <taxon>Spirochaetota</taxon>
        <taxon>Spirochaetia</taxon>
        <taxon>Spirochaetales</taxon>
        <taxon>Sphaerochaetaceae</taxon>
        <taxon>Sphaerochaeta</taxon>
    </lineage>
</organism>
<dbReference type="GO" id="GO:0042925">
    <property type="term" value="F:benzoate transmembrane transporter activity"/>
    <property type="evidence" value="ECO:0007669"/>
    <property type="project" value="InterPro"/>
</dbReference>
<dbReference type="InterPro" id="IPR004711">
    <property type="entry name" value="Benzoate_Transporter"/>
</dbReference>
<reference evidence="3" key="1">
    <citation type="submission" date="2018-08" db="EMBL/GenBank/DDBJ databases">
        <authorList>
            <person name="Grouzdev D.S."/>
            <person name="Krutkina M.S."/>
        </authorList>
    </citation>
    <scope>NUCLEOTIDE SEQUENCE [LARGE SCALE GENOMIC DNA]</scope>
    <source>
        <strain evidence="3">4-11</strain>
    </source>
</reference>
<feature type="transmembrane region" description="Helical" evidence="1">
    <location>
        <begin position="21"/>
        <end position="44"/>
    </location>
</feature>
<gene>
    <name evidence="2" type="ORF">DYP60_04150</name>
</gene>
<protein>
    <submittedName>
        <fullName evidence="2">Benzoate transporter</fullName>
    </submittedName>
</protein>
<feature type="transmembrane region" description="Helical" evidence="1">
    <location>
        <begin position="56"/>
        <end position="78"/>
    </location>
</feature>
<feature type="transmembrane region" description="Helical" evidence="1">
    <location>
        <begin position="339"/>
        <end position="358"/>
    </location>
</feature>
<dbReference type="Pfam" id="PF03594">
    <property type="entry name" value="BenE"/>
    <property type="match status" value="1"/>
</dbReference>
<feature type="transmembrane region" description="Helical" evidence="1">
    <location>
        <begin position="188"/>
        <end position="207"/>
    </location>
</feature>
<keyword evidence="1" id="KW-0812">Transmembrane</keyword>